<evidence type="ECO:0000256" key="1">
    <source>
        <dbReference type="SAM" id="Phobius"/>
    </source>
</evidence>
<feature type="transmembrane region" description="Helical" evidence="1">
    <location>
        <begin position="64"/>
        <end position="82"/>
    </location>
</feature>
<evidence type="ECO:0000313" key="3">
    <source>
        <dbReference type="Proteomes" id="UP000634206"/>
    </source>
</evidence>
<sequence>MSPSSRRLIAIGCLVVTIALGLFSRSRFVSDTSVFGQYAGDTLWAMAVFWGLAMLAPQSTTKRLCLTTLVISVAIELSQLYHAAWIDVIRANPIAALILGHTFVWSDLVCYTLGAFLAAIAHHRLK</sequence>
<comment type="caution">
    <text evidence="2">The sequence shown here is derived from an EMBL/GenBank/DDBJ whole genome shotgun (WGS) entry which is preliminary data.</text>
</comment>
<proteinExistence type="predicted"/>
<feature type="transmembrane region" description="Helical" evidence="1">
    <location>
        <begin position="94"/>
        <end position="121"/>
    </location>
</feature>
<dbReference type="AlphaFoldDB" id="A0AAE2SAB4"/>
<protein>
    <submittedName>
        <fullName evidence="2">DUF2809 domain-containing protein</fullName>
    </submittedName>
</protein>
<dbReference type="RefSeq" id="WP_309488313.1">
    <property type="nucleotide sequence ID" value="NZ_JAENIG010000001.1"/>
</dbReference>
<keyword evidence="1" id="KW-0472">Membrane</keyword>
<keyword evidence="3" id="KW-1185">Reference proteome</keyword>
<dbReference type="Pfam" id="PF10990">
    <property type="entry name" value="DUF2809"/>
    <property type="match status" value="1"/>
</dbReference>
<dbReference type="InterPro" id="IPR021257">
    <property type="entry name" value="DUF2809"/>
</dbReference>
<dbReference type="Proteomes" id="UP000634206">
    <property type="component" value="Unassembled WGS sequence"/>
</dbReference>
<dbReference type="EMBL" id="JAENIG010000001">
    <property type="protein sequence ID" value="MBK1853717.1"/>
    <property type="molecule type" value="Genomic_DNA"/>
</dbReference>
<reference evidence="2" key="1">
    <citation type="submission" date="2021-01" db="EMBL/GenBank/DDBJ databases">
        <title>Modified the classification status of verrucomicrobia.</title>
        <authorList>
            <person name="Feng X."/>
        </authorList>
    </citation>
    <scope>NUCLEOTIDE SEQUENCE</scope>
    <source>
        <strain evidence="2">5K15</strain>
    </source>
</reference>
<evidence type="ECO:0000313" key="2">
    <source>
        <dbReference type="EMBL" id="MBK1853717.1"/>
    </source>
</evidence>
<feature type="transmembrane region" description="Helical" evidence="1">
    <location>
        <begin position="38"/>
        <end position="57"/>
    </location>
</feature>
<gene>
    <name evidence="2" type="ORF">JIN83_01990</name>
</gene>
<accession>A0AAE2SAB4</accession>
<organism evidence="2 3">
    <name type="scientific">Oceaniferula flava</name>
    <dbReference type="NCBI Taxonomy" id="2800421"/>
    <lineage>
        <taxon>Bacteria</taxon>
        <taxon>Pseudomonadati</taxon>
        <taxon>Verrucomicrobiota</taxon>
        <taxon>Verrucomicrobiia</taxon>
        <taxon>Verrucomicrobiales</taxon>
        <taxon>Verrucomicrobiaceae</taxon>
        <taxon>Oceaniferula</taxon>
    </lineage>
</organism>
<keyword evidence="1" id="KW-0812">Transmembrane</keyword>
<name>A0AAE2SAB4_9BACT</name>
<keyword evidence="1" id="KW-1133">Transmembrane helix</keyword>